<organism evidence="1">
    <name type="scientific">marine sediment metagenome</name>
    <dbReference type="NCBI Taxonomy" id="412755"/>
    <lineage>
        <taxon>unclassified sequences</taxon>
        <taxon>metagenomes</taxon>
        <taxon>ecological metagenomes</taxon>
    </lineage>
</organism>
<sequence>EWKPILGSLFNPRRAIFKDSNVKGSGIIIAPVTK</sequence>
<feature type="non-terminal residue" evidence="1">
    <location>
        <position position="1"/>
    </location>
</feature>
<dbReference type="AlphaFoldDB" id="X0ZQ87"/>
<gene>
    <name evidence="1" type="ORF">S01H4_17263</name>
</gene>
<reference evidence="1" key="1">
    <citation type="journal article" date="2014" name="Front. Microbiol.">
        <title>High frequency of phylogenetically diverse reductive dehalogenase-homologous genes in deep subseafloor sedimentary metagenomes.</title>
        <authorList>
            <person name="Kawai M."/>
            <person name="Futagami T."/>
            <person name="Toyoda A."/>
            <person name="Takaki Y."/>
            <person name="Nishi S."/>
            <person name="Hori S."/>
            <person name="Arai W."/>
            <person name="Tsubouchi T."/>
            <person name="Morono Y."/>
            <person name="Uchiyama I."/>
            <person name="Ito T."/>
            <person name="Fujiyama A."/>
            <person name="Inagaki F."/>
            <person name="Takami H."/>
        </authorList>
    </citation>
    <scope>NUCLEOTIDE SEQUENCE</scope>
    <source>
        <strain evidence="1">Expedition CK06-06</strain>
    </source>
</reference>
<proteinExistence type="predicted"/>
<dbReference type="EMBL" id="BART01007597">
    <property type="protein sequence ID" value="GAG60242.1"/>
    <property type="molecule type" value="Genomic_DNA"/>
</dbReference>
<accession>X0ZQ87</accession>
<name>X0ZQ87_9ZZZZ</name>
<protein>
    <submittedName>
        <fullName evidence="1">Uncharacterized protein</fullName>
    </submittedName>
</protein>
<comment type="caution">
    <text evidence="1">The sequence shown here is derived from an EMBL/GenBank/DDBJ whole genome shotgun (WGS) entry which is preliminary data.</text>
</comment>
<evidence type="ECO:0000313" key="1">
    <source>
        <dbReference type="EMBL" id="GAG60242.1"/>
    </source>
</evidence>